<dbReference type="InterPro" id="IPR000994">
    <property type="entry name" value="Pept_M24"/>
</dbReference>
<dbReference type="Gene3D" id="3.40.350.10">
    <property type="entry name" value="Creatinase/prolidase N-terminal domain"/>
    <property type="match status" value="1"/>
</dbReference>
<gene>
    <name evidence="3" type="ORF">IRY30_10210</name>
</gene>
<dbReference type="Gene3D" id="3.90.230.10">
    <property type="entry name" value="Creatinase/methionine aminopeptidase superfamily"/>
    <property type="match status" value="1"/>
</dbReference>
<evidence type="ECO:0000259" key="1">
    <source>
        <dbReference type="Pfam" id="PF00557"/>
    </source>
</evidence>
<dbReference type="SUPFAM" id="SSF53092">
    <property type="entry name" value="Creatinase/prolidase N-terminal domain"/>
    <property type="match status" value="1"/>
</dbReference>
<keyword evidence="3" id="KW-0645">Protease</keyword>
<evidence type="ECO:0000259" key="2">
    <source>
        <dbReference type="Pfam" id="PF01321"/>
    </source>
</evidence>
<dbReference type="InterPro" id="IPR000587">
    <property type="entry name" value="Creatinase_N"/>
</dbReference>
<sequence>MTAVLPTPSVTVDDFRDERTRLCYNGEKVALTFSDTEMERRLAGLRAHMAAAGLDAVVLTSPQSIKYWSDFLYTHFGRFYGMIVTADSTCTVSAGIDAGMPWRRGYGDNLVFTDWNKENYQYALRKAVTDRVDARRVGIELDGMSVQMYRRISAEFGADAGTVELVDVSDAVMRLRMIKSAEEIAVITDGAQVADIGGEAIRKALEEGPKREFELAQIGTDAMVTEIATRYPDSEIRDTWVWFQSGINTDGAHNWPTTRMVQPGDILSLNCFPMISGYYTALERTMFYGTPDADTLRYWEVNTEVYRRGLELVQPGAVCSEIAAELNGIYAEAGMLGYRTFGYGHSFGVLSHYYGREAGLEIREDIDTVLEPGMVVSIEPMLTVPEGMPGAGGYREHDILVVGENGATNITGFPVGPEENIIVG</sequence>
<name>A0ABR9ZMY6_9CORY</name>
<dbReference type="PANTHER" id="PTHR46112:SF2">
    <property type="entry name" value="XAA-PRO AMINOPEPTIDASE P-RELATED"/>
    <property type="match status" value="1"/>
</dbReference>
<feature type="domain" description="Creatinase N-terminal" evidence="2">
    <location>
        <begin position="41"/>
        <end position="178"/>
    </location>
</feature>
<dbReference type="EMBL" id="JADKMY010000008">
    <property type="protein sequence ID" value="MBF4554441.1"/>
    <property type="molecule type" value="Genomic_DNA"/>
</dbReference>
<dbReference type="Proteomes" id="UP000635902">
    <property type="component" value="Unassembled WGS sequence"/>
</dbReference>
<keyword evidence="4" id="KW-1185">Reference proteome</keyword>
<proteinExistence type="predicted"/>
<comment type="caution">
    <text evidence="3">The sequence shown here is derived from an EMBL/GenBank/DDBJ whole genome shotgun (WGS) entry which is preliminary data.</text>
</comment>
<dbReference type="InterPro" id="IPR036005">
    <property type="entry name" value="Creatinase/aminopeptidase-like"/>
</dbReference>
<keyword evidence="3" id="KW-0031">Aminopeptidase</keyword>
<organism evidence="3 4">
    <name type="scientific">Corynebacterium suicordis DSM 45110</name>
    <dbReference type="NCBI Taxonomy" id="1121369"/>
    <lineage>
        <taxon>Bacteria</taxon>
        <taxon>Bacillati</taxon>
        <taxon>Actinomycetota</taxon>
        <taxon>Actinomycetes</taxon>
        <taxon>Mycobacteriales</taxon>
        <taxon>Corynebacteriaceae</taxon>
        <taxon>Corynebacterium</taxon>
    </lineage>
</organism>
<dbReference type="RefSeq" id="WP_194557342.1">
    <property type="nucleotide sequence ID" value="NZ_JADKMY010000008.1"/>
</dbReference>
<keyword evidence="3" id="KW-0378">Hydrolase</keyword>
<reference evidence="3 4" key="1">
    <citation type="submission" date="2020-10" db="EMBL/GenBank/DDBJ databases">
        <title>Novel species in genus Corynebacterium.</title>
        <authorList>
            <person name="Zhang G."/>
        </authorList>
    </citation>
    <scope>NUCLEOTIDE SEQUENCE [LARGE SCALE GENOMIC DNA]</scope>
    <source>
        <strain evidence="3 4">DSM 45110</strain>
    </source>
</reference>
<dbReference type="Pfam" id="PF01321">
    <property type="entry name" value="Creatinase_N"/>
    <property type="match status" value="1"/>
</dbReference>
<evidence type="ECO:0000313" key="3">
    <source>
        <dbReference type="EMBL" id="MBF4554441.1"/>
    </source>
</evidence>
<dbReference type="SUPFAM" id="SSF55920">
    <property type="entry name" value="Creatinase/aminopeptidase"/>
    <property type="match status" value="1"/>
</dbReference>
<dbReference type="InterPro" id="IPR029149">
    <property type="entry name" value="Creatin/AminoP/Spt16_N"/>
</dbReference>
<protein>
    <submittedName>
        <fullName evidence="3">Aminopeptidase P family protein</fullName>
    </submittedName>
</protein>
<feature type="domain" description="Peptidase M24" evidence="1">
    <location>
        <begin position="191"/>
        <end position="403"/>
    </location>
</feature>
<dbReference type="Pfam" id="PF00557">
    <property type="entry name" value="Peptidase_M24"/>
    <property type="match status" value="1"/>
</dbReference>
<evidence type="ECO:0000313" key="4">
    <source>
        <dbReference type="Proteomes" id="UP000635902"/>
    </source>
</evidence>
<dbReference type="PANTHER" id="PTHR46112">
    <property type="entry name" value="AMINOPEPTIDASE"/>
    <property type="match status" value="1"/>
</dbReference>
<dbReference type="InterPro" id="IPR050659">
    <property type="entry name" value="Peptidase_M24B"/>
</dbReference>
<accession>A0ABR9ZMY6</accession>
<dbReference type="GO" id="GO:0004177">
    <property type="term" value="F:aminopeptidase activity"/>
    <property type="evidence" value="ECO:0007669"/>
    <property type="project" value="UniProtKB-KW"/>
</dbReference>